<accession>A0A9P7U2F3</accession>
<proteinExistence type="predicted"/>
<feature type="non-terminal residue" evidence="1">
    <location>
        <position position="103"/>
    </location>
</feature>
<evidence type="ECO:0000313" key="2">
    <source>
        <dbReference type="Proteomes" id="UP000707071"/>
    </source>
</evidence>
<organism evidence="1 2">
    <name type="scientific">Claviceps aff. purpurea</name>
    <dbReference type="NCBI Taxonomy" id="1967640"/>
    <lineage>
        <taxon>Eukaryota</taxon>
        <taxon>Fungi</taxon>
        <taxon>Dikarya</taxon>
        <taxon>Ascomycota</taxon>
        <taxon>Pezizomycotina</taxon>
        <taxon>Sordariomycetes</taxon>
        <taxon>Hypocreomycetidae</taxon>
        <taxon>Hypocreales</taxon>
        <taxon>Clavicipitaceae</taxon>
        <taxon>Claviceps</taxon>
    </lineage>
</organism>
<evidence type="ECO:0000313" key="1">
    <source>
        <dbReference type="EMBL" id="KAG6293558.1"/>
    </source>
</evidence>
<comment type="caution">
    <text evidence="1">The sequence shown here is derived from an EMBL/GenBank/DDBJ whole genome shotgun (WGS) entry which is preliminary data.</text>
</comment>
<keyword evidence="2" id="KW-1185">Reference proteome</keyword>
<gene>
    <name evidence="1" type="ORF">E4U09_002969</name>
</gene>
<dbReference type="AlphaFoldDB" id="A0A9P7U2F3"/>
<dbReference type="EMBL" id="SRRH01000241">
    <property type="protein sequence ID" value="KAG6293558.1"/>
    <property type="molecule type" value="Genomic_DNA"/>
</dbReference>
<protein>
    <submittedName>
        <fullName evidence="1">Uncharacterized protein</fullName>
    </submittedName>
</protein>
<dbReference type="Proteomes" id="UP000707071">
    <property type="component" value="Unassembled WGS sequence"/>
</dbReference>
<sequence>MTPTPTRDGLEGNVSHAAIASRGAGAARTIASAAVAPPRQACKAKTKEGQEDIFVSWSRPEPFQLRHKLVTLLKGSPSDIQHVRRTRDLAPPQKCSIHAWLPL</sequence>
<name>A0A9P7U2F3_9HYPO</name>
<reference evidence="1 2" key="1">
    <citation type="journal article" date="2020" name="bioRxiv">
        <title>Whole genome comparisons of ergot fungi reveals the divergence and evolution of species within the genus Claviceps are the result of varying mechanisms driving genome evolution and host range expansion.</title>
        <authorList>
            <person name="Wyka S.A."/>
            <person name="Mondo S.J."/>
            <person name="Liu M."/>
            <person name="Dettman J."/>
            <person name="Nalam V."/>
            <person name="Broders K.D."/>
        </authorList>
    </citation>
    <scope>NUCLEOTIDE SEQUENCE [LARGE SCALE GENOMIC DNA]</scope>
    <source>
        <strain evidence="1 2">Clav52</strain>
    </source>
</reference>